<sequence>MENTNQHLSLGHFRYAKEEAFKNPLAFIRDFCSQITTIELFRQDNLNLFYAACTRMSDHNGKFHKHASEYVYDHRQLIEVIEILWTLYHQESTHLSLSKNHPLYQTSQWKDNGIDLEARLNSPAKYYRKLENQEINDIMLFLKDLFLYRNLDEWRELLDDILSYAYIDESIGSGADISSELIPIAEYLEKIAEAVFLIRDLTAEEKGRIDTIDTSSNDENEDEHYKTLLAELNDPHFTESLIAYLNTFWAHLENENIGHISTLISLPSALEQDLIDYFESFHPKFISRNFRRIYMGYLEHLFETGTPSYYEELRSFTAHMDTFFELLDLADAETAHWPQNNRIGWQED</sequence>
<organism evidence="1 2">
    <name type="scientific">Olivibacter ginsenosidimutans</name>
    <dbReference type="NCBI Taxonomy" id="1176537"/>
    <lineage>
        <taxon>Bacteria</taxon>
        <taxon>Pseudomonadati</taxon>
        <taxon>Bacteroidota</taxon>
        <taxon>Sphingobacteriia</taxon>
        <taxon>Sphingobacteriales</taxon>
        <taxon>Sphingobacteriaceae</taxon>
        <taxon>Olivibacter</taxon>
    </lineage>
</organism>
<reference evidence="2" key="1">
    <citation type="journal article" date="2019" name="Int. J. Syst. Evol. Microbiol.">
        <title>The Global Catalogue of Microorganisms (GCM) 10K type strain sequencing project: providing services to taxonomists for standard genome sequencing and annotation.</title>
        <authorList>
            <consortium name="The Broad Institute Genomics Platform"/>
            <consortium name="The Broad Institute Genome Sequencing Center for Infectious Disease"/>
            <person name="Wu L."/>
            <person name="Ma J."/>
        </authorList>
    </citation>
    <scope>NUCLEOTIDE SEQUENCE [LARGE SCALE GENOMIC DNA]</scope>
    <source>
        <strain evidence="2">JCM 18200</strain>
    </source>
</reference>
<gene>
    <name evidence="1" type="ORF">GCM10023231_05770</name>
</gene>
<evidence type="ECO:0000313" key="2">
    <source>
        <dbReference type="Proteomes" id="UP001501411"/>
    </source>
</evidence>
<comment type="caution">
    <text evidence="1">The sequence shown here is derived from an EMBL/GenBank/DDBJ whole genome shotgun (WGS) entry which is preliminary data.</text>
</comment>
<name>A0ABP9AGS8_9SPHI</name>
<keyword evidence="2" id="KW-1185">Reference proteome</keyword>
<evidence type="ECO:0000313" key="1">
    <source>
        <dbReference type="EMBL" id="GAA4781210.1"/>
    </source>
</evidence>
<dbReference type="EMBL" id="BAABIQ010000003">
    <property type="protein sequence ID" value="GAA4781210.1"/>
    <property type="molecule type" value="Genomic_DNA"/>
</dbReference>
<accession>A0ABP9AGS8</accession>
<dbReference type="Proteomes" id="UP001501411">
    <property type="component" value="Unassembled WGS sequence"/>
</dbReference>
<dbReference type="RefSeq" id="WP_345230193.1">
    <property type="nucleotide sequence ID" value="NZ_BAABIQ010000003.1"/>
</dbReference>
<proteinExistence type="predicted"/>
<protein>
    <submittedName>
        <fullName evidence="1">Uncharacterized protein</fullName>
    </submittedName>
</protein>